<organism evidence="1 2">
    <name type="scientific">Trifolium medium</name>
    <dbReference type="NCBI Taxonomy" id="97028"/>
    <lineage>
        <taxon>Eukaryota</taxon>
        <taxon>Viridiplantae</taxon>
        <taxon>Streptophyta</taxon>
        <taxon>Embryophyta</taxon>
        <taxon>Tracheophyta</taxon>
        <taxon>Spermatophyta</taxon>
        <taxon>Magnoliopsida</taxon>
        <taxon>eudicotyledons</taxon>
        <taxon>Gunneridae</taxon>
        <taxon>Pentapetalae</taxon>
        <taxon>rosids</taxon>
        <taxon>fabids</taxon>
        <taxon>Fabales</taxon>
        <taxon>Fabaceae</taxon>
        <taxon>Papilionoideae</taxon>
        <taxon>50 kb inversion clade</taxon>
        <taxon>NPAAA clade</taxon>
        <taxon>Hologalegina</taxon>
        <taxon>IRL clade</taxon>
        <taxon>Trifolieae</taxon>
        <taxon>Trifolium</taxon>
    </lineage>
</organism>
<proteinExistence type="predicted"/>
<dbReference type="AlphaFoldDB" id="A0A392W563"/>
<protein>
    <submittedName>
        <fullName evidence="1">Uncharacterized protein</fullName>
    </submittedName>
</protein>
<feature type="non-terminal residue" evidence="1">
    <location>
        <position position="26"/>
    </location>
</feature>
<comment type="caution">
    <text evidence="1">The sequence shown here is derived from an EMBL/GenBank/DDBJ whole genome shotgun (WGS) entry which is preliminary data.</text>
</comment>
<keyword evidence="2" id="KW-1185">Reference proteome</keyword>
<name>A0A392W563_9FABA</name>
<sequence>MSSLGGSLGELALFLRASGGLTTKST</sequence>
<accession>A0A392W563</accession>
<dbReference type="Proteomes" id="UP000265520">
    <property type="component" value="Unassembled WGS sequence"/>
</dbReference>
<reference evidence="1 2" key="1">
    <citation type="journal article" date="2018" name="Front. Plant Sci.">
        <title>Red Clover (Trifolium pratense) and Zigzag Clover (T. medium) - A Picture of Genomic Similarities and Differences.</title>
        <authorList>
            <person name="Dluhosova J."/>
            <person name="Istvanek J."/>
            <person name="Nedelnik J."/>
            <person name="Repkova J."/>
        </authorList>
    </citation>
    <scope>NUCLEOTIDE SEQUENCE [LARGE SCALE GENOMIC DNA]</scope>
    <source>
        <strain evidence="2">cv. 10/8</strain>
        <tissue evidence="1">Leaf</tissue>
    </source>
</reference>
<dbReference type="EMBL" id="LXQA011389773">
    <property type="protein sequence ID" value="MCI95536.1"/>
    <property type="molecule type" value="Genomic_DNA"/>
</dbReference>
<evidence type="ECO:0000313" key="1">
    <source>
        <dbReference type="EMBL" id="MCI95536.1"/>
    </source>
</evidence>
<evidence type="ECO:0000313" key="2">
    <source>
        <dbReference type="Proteomes" id="UP000265520"/>
    </source>
</evidence>